<dbReference type="PANTHER" id="PTHR36151">
    <property type="entry name" value="BLR2777 PROTEIN"/>
    <property type="match status" value="1"/>
</dbReference>
<dbReference type="PANTHER" id="PTHR36151:SF3">
    <property type="entry name" value="ER-BOUND OXYGENASE MPAB_MPAB'_RUBBER OXYGENASE CATALYTIC DOMAIN-CONTAINING PROTEIN"/>
    <property type="match status" value="1"/>
</dbReference>
<dbReference type="Pfam" id="PF09995">
    <property type="entry name" value="MPAB_Lcp_cat"/>
    <property type="match status" value="1"/>
</dbReference>
<proteinExistence type="predicted"/>
<protein>
    <submittedName>
        <fullName evidence="2">DUF2236 domain-containing protein</fullName>
    </submittedName>
</protein>
<evidence type="ECO:0000259" key="1">
    <source>
        <dbReference type="Pfam" id="PF09995"/>
    </source>
</evidence>
<gene>
    <name evidence="2" type="ORF">JGU71_01515</name>
</gene>
<dbReference type="Proteomes" id="UP000655868">
    <property type="component" value="Unassembled WGS sequence"/>
</dbReference>
<name>A0A934NLR8_9NOCA</name>
<keyword evidence="3" id="KW-1185">Reference proteome</keyword>
<dbReference type="GO" id="GO:0016491">
    <property type="term" value="F:oxidoreductase activity"/>
    <property type="evidence" value="ECO:0007669"/>
    <property type="project" value="InterPro"/>
</dbReference>
<organism evidence="2 3">
    <name type="scientific">Antrihabitans stalagmiti</name>
    <dbReference type="NCBI Taxonomy" id="2799499"/>
    <lineage>
        <taxon>Bacteria</taxon>
        <taxon>Bacillati</taxon>
        <taxon>Actinomycetota</taxon>
        <taxon>Actinomycetes</taxon>
        <taxon>Mycobacteriales</taxon>
        <taxon>Nocardiaceae</taxon>
        <taxon>Antrihabitans</taxon>
    </lineage>
</organism>
<reference evidence="2" key="1">
    <citation type="submission" date="2020-12" db="EMBL/GenBank/DDBJ databases">
        <title>Antrihabitans popcorni sp. nov. and Antrihabitans auranticaus sp. nov., isolated from a larva cave.</title>
        <authorList>
            <person name="Lee S.D."/>
            <person name="Kim I.S."/>
        </authorList>
    </citation>
    <scope>NUCLEOTIDE SEQUENCE</scope>
    <source>
        <strain evidence="2">YC3-6</strain>
    </source>
</reference>
<comment type="caution">
    <text evidence="2">The sequence shown here is derived from an EMBL/GenBank/DDBJ whole genome shotgun (WGS) entry which is preliminary data.</text>
</comment>
<dbReference type="InterPro" id="IPR018713">
    <property type="entry name" value="MPAB/Lcp_cat_dom"/>
</dbReference>
<dbReference type="RefSeq" id="WP_199701282.1">
    <property type="nucleotide sequence ID" value="NZ_JAEMNV010000001.1"/>
</dbReference>
<evidence type="ECO:0000313" key="3">
    <source>
        <dbReference type="Proteomes" id="UP000655868"/>
    </source>
</evidence>
<feature type="domain" description="ER-bound oxygenase mpaB/mpaB'/Rubber oxygenase catalytic" evidence="1">
    <location>
        <begin position="29"/>
        <end position="252"/>
    </location>
</feature>
<dbReference type="EMBL" id="JAEMNV010000001">
    <property type="protein sequence ID" value="MBJ8337553.1"/>
    <property type="molecule type" value="Genomic_DNA"/>
</dbReference>
<dbReference type="AlphaFoldDB" id="A0A934NLR8"/>
<evidence type="ECO:0000313" key="2">
    <source>
        <dbReference type="EMBL" id="MBJ8337553.1"/>
    </source>
</evidence>
<accession>A0A934NLR8</accession>
<sequence>MSIASASDQVAPLEPNPDFDLDPYIYGVAAVLGGTANVIMQLSSAPVGYGVVESTVDSGKVTKHPIKRARTTISYLSVALLGTDEERLRYREAVNTSHRPVHSGPNSPVKYNAFSPKLQLWVAACLYKGLEDTLLVMHGPVEPAALDQMYLHSARLATTLQVDRSMWPRDREAFGEFWERSVEEISIDPTVREYLYGLVMFDFLPLPIRAWLGPAQRFVVTGFLPQQFRDQMGLSWTARDQKIFDRSMGAIGAITRRLPGPLRKFPMNFYLADLRLRMRFDRPLV</sequence>